<dbReference type="InterPro" id="IPR050983">
    <property type="entry name" value="GST_Omega/HSP26"/>
</dbReference>
<dbReference type="CDD" id="cd00570">
    <property type="entry name" value="GST_N_family"/>
    <property type="match status" value="1"/>
</dbReference>
<evidence type="ECO:0000313" key="6">
    <source>
        <dbReference type="Proteomes" id="UP001586593"/>
    </source>
</evidence>
<dbReference type="PANTHER" id="PTHR43968">
    <property type="match status" value="1"/>
</dbReference>
<dbReference type="EMBL" id="JAZHXJ010000505">
    <property type="protein sequence ID" value="KAL1858943.1"/>
    <property type="molecule type" value="Genomic_DNA"/>
</dbReference>
<dbReference type="InterPro" id="IPR040079">
    <property type="entry name" value="Glutathione_S-Trfase"/>
</dbReference>
<dbReference type="Proteomes" id="UP001586593">
    <property type="component" value="Unassembled WGS sequence"/>
</dbReference>
<dbReference type="PANTHER" id="PTHR43968:SF8">
    <property type="entry name" value="S-TRANSFERASE, PUTATIVE (AFU_ORTHOLOGUE AFUA_2G00590)-RELATED"/>
    <property type="match status" value="1"/>
</dbReference>
<dbReference type="PROSITE" id="PS50404">
    <property type="entry name" value="GST_NTER"/>
    <property type="match status" value="1"/>
</dbReference>
<comment type="caution">
    <text evidence="5">The sequence shown here is derived from an EMBL/GenBank/DDBJ whole genome shotgun (WGS) entry which is preliminary data.</text>
</comment>
<evidence type="ECO:0000313" key="5">
    <source>
        <dbReference type="EMBL" id="KAL1858943.1"/>
    </source>
</evidence>
<dbReference type="SFLD" id="SFLDS00019">
    <property type="entry name" value="Glutathione_Transferase_(cytos"/>
    <property type="match status" value="1"/>
</dbReference>
<keyword evidence="2" id="KW-0472">Membrane</keyword>
<dbReference type="Pfam" id="PF13409">
    <property type="entry name" value="GST_N_2"/>
    <property type="match status" value="1"/>
</dbReference>
<reference evidence="5 6" key="1">
    <citation type="journal article" date="2024" name="Commun. Biol.">
        <title>Comparative genomic analysis of thermophilic fungi reveals convergent evolutionary adaptations and gene losses.</title>
        <authorList>
            <person name="Steindorff A.S."/>
            <person name="Aguilar-Pontes M.V."/>
            <person name="Robinson A.J."/>
            <person name="Andreopoulos B."/>
            <person name="LaButti K."/>
            <person name="Kuo A."/>
            <person name="Mondo S."/>
            <person name="Riley R."/>
            <person name="Otillar R."/>
            <person name="Haridas S."/>
            <person name="Lipzen A."/>
            <person name="Grimwood J."/>
            <person name="Schmutz J."/>
            <person name="Clum A."/>
            <person name="Reid I.D."/>
            <person name="Moisan M.C."/>
            <person name="Butler G."/>
            <person name="Nguyen T.T.M."/>
            <person name="Dewar K."/>
            <person name="Conant G."/>
            <person name="Drula E."/>
            <person name="Henrissat B."/>
            <person name="Hansel C."/>
            <person name="Singer S."/>
            <person name="Hutchinson M.I."/>
            <person name="de Vries R.P."/>
            <person name="Natvig D.O."/>
            <person name="Powell A.J."/>
            <person name="Tsang A."/>
            <person name="Grigoriev I.V."/>
        </authorList>
    </citation>
    <scope>NUCLEOTIDE SEQUENCE [LARGE SCALE GENOMIC DNA]</scope>
    <source>
        <strain evidence="5 6">ATCC 24622</strain>
    </source>
</reference>
<dbReference type="InterPro" id="IPR036282">
    <property type="entry name" value="Glutathione-S-Trfase_C_sf"/>
</dbReference>
<dbReference type="InterPro" id="IPR036249">
    <property type="entry name" value="Thioredoxin-like_sf"/>
</dbReference>
<keyword evidence="6" id="KW-1185">Reference proteome</keyword>
<dbReference type="InterPro" id="IPR010987">
    <property type="entry name" value="Glutathione-S-Trfase_C-like"/>
</dbReference>
<feature type="domain" description="GST C-terminal" evidence="4">
    <location>
        <begin position="255"/>
        <end position="427"/>
    </location>
</feature>
<dbReference type="SUPFAM" id="SSF47616">
    <property type="entry name" value="GST C-terminal domain-like"/>
    <property type="match status" value="1"/>
</dbReference>
<dbReference type="SFLD" id="SFLDG00358">
    <property type="entry name" value="Main_(cytGST)"/>
    <property type="match status" value="1"/>
</dbReference>
<dbReference type="SUPFAM" id="SSF52833">
    <property type="entry name" value="Thioredoxin-like"/>
    <property type="match status" value="1"/>
</dbReference>
<protein>
    <recommendedName>
        <fullName evidence="7">Glutathione S-transferase</fullName>
    </recommendedName>
</protein>
<comment type="similarity">
    <text evidence="1">Belongs to the GST superfamily.</text>
</comment>
<dbReference type="Gene3D" id="3.40.30.10">
    <property type="entry name" value="Glutaredoxin"/>
    <property type="match status" value="1"/>
</dbReference>
<proteinExistence type="inferred from homology"/>
<dbReference type="InterPro" id="IPR004045">
    <property type="entry name" value="Glutathione_S-Trfase_N"/>
</dbReference>
<evidence type="ECO:0000259" key="4">
    <source>
        <dbReference type="PROSITE" id="PS50405"/>
    </source>
</evidence>
<keyword evidence="2" id="KW-1133">Transmembrane helix</keyword>
<feature type="domain" description="GST N-terminal" evidence="3">
    <location>
        <begin position="167"/>
        <end position="246"/>
    </location>
</feature>
<evidence type="ECO:0000256" key="1">
    <source>
        <dbReference type="ARBA" id="ARBA00007409"/>
    </source>
</evidence>
<accession>A0ABR3WDA1</accession>
<dbReference type="PROSITE" id="PS50405">
    <property type="entry name" value="GST_CTER"/>
    <property type="match status" value="1"/>
</dbReference>
<sequence>MPDIRVSGRRVGSGVCLAIIPRCRAINPHTPEIAPSMMQATPSDLQPLAEEHITCIAVRVWAGPVAHGPAARHHRPPRTTHPEPPISLLAQLACKQSRKSTAELLQVKISHRSRPCLRSTRSSSTPTTAARVSRPLISVLFFSFLLFLATAAPPLAGDVGSCQRKKTGELTRDMNTLSGAHRAHIALSELNLPFEEVIIDLDVPRTPEYLAINPRGLVPTLSFDGEIIPESGIVSQFLVDAFPSHLVPQTGTVEAALRRARINFFVDAFFSKFQSPLFRILGAKTKEEADEIGRTALAGLVKEVEPLLADAKPFFGGSDKLTLAEVRFSLSLSLSVSLCKEPESRRQRDPRLTGPDTPQVLTGSFVIRLLTLSKEDIYPEVLAKELPEKAPNFTRWAQKVSAHPSVTNIYDAEAITRATKARIAKARAAA</sequence>
<dbReference type="Gene3D" id="1.20.1050.10">
    <property type="match status" value="1"/>
</dbReference>
<gene>
    <name evidence="5" type="ORF">VTK73DRAFT_7727</name>
</gene>
<keyword evidence="2" id="KW-0812">Transmembrane</keyword>
<evidence type="ECO:0000256" key="2">
    <source>
        <dbReference type="SAM" id="Phobius"/>
    </source>
</evidence>
<evidence type="ECO:0008006" key="7">
    <source>
        <dbReference type="Google" id="ProtNLM"/>
    </source>
</evidence>
<name>A0ABR3WDA1_9PEZI</name>
<feature type="transmembrane region" description="Helical" evidence="2">
    <location>
        <begin position="136"/>
        <end position="156"/>
    </location>
</feature>
<evidence type="ECO:0000259" key="3">
    <source>
        <dbReference type="PROSITE" id="PS50404"/>
    </source>
</evidence>
<organism evidence="5 6">
    <name type="scientific">Phialemonium thermophilum</name>
    <dbReference type="NCBI Taxonomy" id="223376"/>
    <lineage>
        <taxon>Eukaryota</taxon>
        <taxon>Fungi</taxon>
        <taxon>Dikarya</taxon>
        <taxon>Ascomycota</taxon>
        <taxon>Pezizomycotina</taxon>
        <taxon>Sordariomycetes</taxon>
        <taxon>Sordariomycetidae</taxon>
        <taxon>Cephalothecales</taxon>
        <taxon>Cephalothecaceae</taxon>
        <taxon>Phialemonium</taxon>
    </lineage>
</organism>